<keyword evidence="1" id="KW-0812">Transmembrane</keyword>
<feature type="transmembrane region" description="Helical" evidence="1">
    <location>
        <begin position="147"/>
        <end position="165"/>
    </location>
</feature>
<feature type="transmembrane region" description="Helical" evidence="1">
    <location>
        <begin position="95"/>
        <end position="126"/>
    </location>
</feature>
<evidence type="ECO:0000256" key="1">
    <source>
        <dbReference type="SAM" id="Phobius"/>
    </source>
</evidence>
<feature type="transmembrane region" description="Helical" evidence="1">
    <location>
        <begin position="177"/>
        <end position="203"/>
    </location>
</feature>
<keyword evidence="1" id="KW-0472">Membrane</keyword>
<gene>
    <name evidence="2" type="ORF">KCG35_08280</name>
</gene>
<feature type="transmembrane region" description="Helical" evidence="1">
    <location>
        <begin position="215"/>
        <end position="239"/>
    </location>
</feature>
<accession>A0ABS5ZAH5</accession>
<evidence type="ECO:0000313" key="2">
    <source>
        <dbReference type="EMBL" id="MBU2711054.1"/>
    </source>
</evidence>
<dbReference type="EMBL" id="JAGSOY010000014">
    <property type="protein sequence ID" value="MBU2711054.1"/>
    <property type="molecule type" value="Genomic_DNA"/>
</dbReference>
<comment type="caution">
    <text evidence="2">The sequence shown here is derived from an EMBL/GenBank/DDBJ whole genome shotgun (WGS) entry which is preliminary data.</text>
</comment>
<sequence length="252" mass="29170">MINRFYHPPEASLLEPSVNNPQVSHSVPWYALVQAFFVPSRFFKDYSMCRLPKLVFIGSWLLGMAVMVDVINRQMLDIQLGGSFAYWQTIMTQWFWYWLCVIAMGLPIGIIVVFIGCYWVRLGIVFCSAHSKKPPYSSLTLSAVKELFILPSLITTLPILLLTVYESCRYAMYIDAWAHPVFMVEYGLILLPVWSIWITYQGVRTCYSQQGWRSICWFLILPGCFYLSSLFAMLMLMLLQGQPDLFSFQVVL</sequence>
<keyword evidence="3" id="KW-1185">Reference proteome</keyword>
<protein>
    <recommendedName>
        <fullName evidence="4">Yip1 domain-containing protein</fullName>
    </recommendedName>
</protein>
<feature type="transmembrane region" description="Helical" evidence="1">
    <location>
        <begin position="55"/>
        <end position="75"/>
    </location>
</feature>
<proteinExistence type="predicted"/>
<reference evidence="2 3" key="1">
    <citation type="submission" date="2021-04" db="EMBL/GenBank/DDBJ databases">
        <authorList>
            <person name="Pira H."/>
            <person name="Risdian C."/>
            <person name="Wink J."/>
        </authorList>
    </citation>
    <scope>NUCLEOTIDE SEQUENCE [LARGE SCALE GENOMIC DNA]</scope>
    <source>
        <strain evidence="2 3">WH53</strain>
    </source>
</reference>
<organism evidence="2 3">
    <name type="scientific">Zooshikella harenae</name>
    <dbReference type="NCBI Taxonomy" id="2827238"/>
    <lineage>
        <taxon>Bacteria</taxon>
        <taxon>Pseudomonadati</taxon>
        <taxon>Pseudomonadota</taxon>
        <taxon>Gammaproteobacteria</taxon>
        <taxon>Oceanospirillales</taxon>
        <taxon>Zooshikellaceae</taxon>
        <taxon>Zooshikella</taxon>
    </lineage>
</organism>
<keyword evidence="1" id="KW-1133">Transmembrane helix</keyword>
<dbReference type="Proteomes" id="UP000690515">
    <property type="component" value="Unassembled WGS sequence"/>
</dbReference>
<evidence type="ECO:0008006" key="4">
    <source>
        <dbReference type="Google" id="ProtNLM"/>
    </source>
</evidence>
<dbReference type="RefSeq" id="WP_215819219.1">
    <property type="nucleotide sequence ID" value="NZ_JAGSOY010000014.1"/>
</dbReference>
<evidence type="ECO:0000313" key="3">
    <source>
        <dbReference type="Proteomes" id="UP000690515"/>
    </source>
</evidence>
<name>A0ABS5ZAH5_9GAMM</name>